<feature type="domain" description="ANTAR" evidence="5">
    <location>
        <begin position="122"/>
        <end position="183"/>
    </location>
</feature>
<reference evidence="6 7" key="1">
    <citation type="journal article" date="2007" name="J. Bacteriol.">
        <title>Whole-genome analysis of the methyl tert-butyl ether-degrading beta-proteobacterium Methylibium petroleiphilum PM1.</title>
        <authorList>
            <person name="Kane S.R."/>
            <person name="Chakicherla A.Y."/>
            <person name="Chain P.S.G."/>
            <person name="Schmidt R."/>
            <person name="Shin M.W."/>
            <person name="Legler T.C."/>
            <person name="Scow K.M."/>
            <person name="Larimer F.W."/>
            <person name="Lucas S.M."/>
            <person name="Richardson P.M."/>
            <person name="Hristova K.R."/>
        </authorList>
    </citation>
    <scope>NUCLEOTIDE SEQUENCE [LARGE SCALE GENOMIC DNA]</scope>
    <source>
        <strain evidence="7">ATCC BAA-1232 / LMG 22953 / PM1</strain>
    </source>
</reference>
<dbReference type="InterPro" id="IPR011006">
    <property type="entry name" value="CheY-like_superfamily"/>
</dbReference>
<evidence type="ECO:0000256" key="3">
    <source>
        <dbReference type="ARBA" id="ARBA00022989"/>
    </source>
</evidence>
<dbReference type="eggNOG" id="COG3707">
    <property type="taxonomic scope" value="Bacteria"/>
</dbReference>
<dbReference type="InterPro" id="IPR029095">
    <property type="entry name" value="NarX-like_N"/>
</dbReference>
<dbReference type="PROSITE" id="PS50921">
    <property type="entry name" value="ANTAR"/>
    <property type="match status" value="1"/>
</dbReference>
<dbReference type="STRING" id="420662.Mpe_A2314"/>
<accession>A2SI81</accession>
<dbReference type="EMBL" id="CP000555">
    <property type="protein sequence ID" value="ABM95270.1"/>
    <property type="molecule type" value="Genomic_DNA"/>
</dbReference>
<gene>
    <name evidence="6" type="ordered locus">Mpe_A2314</name>
</gene>
<sequence>MTSVLLVLDPDHGAPPLAADLRAAGIHVLGACPCDKLVQEALRQGPDVLVGWSSHPGEPLFRALDILRTTQALPVLVFSGDAGVEAMERALQCGVQGWVVQGYAAARLRPLLQLVQARFRHERGLRDALEDLGNRYEERKLVDRAKGILMLARQVPEDEAFRLLRQSAMQQQLRVGQAAQLLIDAAQDAAGVNRSGQLRMLSQRLVKLYALQVAGGEAEAGAARVLQSQAVERLEANLAQLGRLLSKPTFGDLLDGVLSAWKPLDAMLGEAPQAARLLKLDALAEALLQAAETLTAALEQASGMPRLHVINLAGRQRMLSQRLAKEVLLATLLPGPMAALAREAAERTALEAEEALAALQAAPLSTPEICATLAAAAQAWPQMRAGIDAAGTPAGRQQLADASDTLLERFEQLTGQIEHSMQTLIG</sequence>
<dbReference type="GO" id="GO:0016020">
    <property type="term" value="C:membrane"/>
    <property type="evidence" value="ECO:0007669"/>
    <property type="project" value="UniProtKB-SubCell"/>
</dbReference>
<dbReference type="InterPro" id="IPR036388">
    <property type="entry name" value="WH-like_DNA-bd_sf"/>
</dbReference>
<dbReference type="Gene3D" id="1.10.10.10">
    <property type="entry name" value="Winged helix-like DNA-binding domain superfamily/Winged helix DNA-binding domain"/>
    <property type="match status" value="1"/>
</dbReference>
<dbReference type="KEGG" id="mpt:Mpe_A2314"/>
<evidence type="ECO:0000313" key="7">
    <source>
        <dbReference type="Proteomes" id="UP000000366"/>
    </source>
</evidence>
<name>A2SI81_METPP</name>
<keyword evidence="4" id="KW-0472">Membrane</keyword>
<dbReference type="InterPro" id="IPR005561">
    <property type="entry name" value="ANTAR"/>
</dbReference>
<proteinExistence type="predicted"/>
<dbReference type="HOGENOM" id="CLU_637240_0_0_4"/>
<dbReference type="GO" id="GO:0003723">
    <property type="term" value="F:RNA binding"/>
    <property type="evidence" value="ECO:0007669"/>
    <property type="project" value="InterPro"/>
</dbReference>
<dbReference type="Pfam" id="PF13675">
    <property type="entry name" value="PilJ"/>
    <property type="match status" value="2"/>
</dbReference>
<evidence type="ECO:0000256" key="4">
    <source>
        <dbReference type="ARBA" id="ARBA00023136"/>
    </source>
</evidence>
<dbReference type="Proteomes" id="UP000000366">
    <property type="component" value="Chromosome"/>
</dbReference>
<protein>
    <submittedName>
        <fullName evidence="6">Response regulator</fullName>
    </submittedName>
</protein>
<evidence type="ECO:0000259" key="5">
    <source>
        <dbReference type="PROSITE" id="PS50921"/>
    </source>
</evidence>
<dbReference type="SUPFAM" id="SSF52172">
    <property type="entry name" value="CheY-like"/>
    <property type="match status" value="1"/>
</dbReference>
<dbReference type="SMART" id="SM01012">
    <property type="entry name" value="ANTAR"/>
    <property type="match status" value="1"/>
</dbReference>
<keyword evidence="3" id="KW-1133">Transmembrane helix</keyword>
<dbReference type="Pfam" id="PF03861">
    <property type="entry name" value="ANTAR"/>
    <property type="match status" value="1"/>
</dbReference>
<comment type="subcellular location">
    <subcellularLocation>
        <location evidence="1">Membrane</location>
        <topology evidence="1">Multi-pass membrane protein</topology>
    </subcellularLocation>
</comment>
<dbReference type="AlphaFoldDB" id="A2SI81"/>
<organism evidence="6 7">
    <name type="scientific">Methylibium petroleiphilum (strain ATCC BAA-1232 / LMG 22953 / PM1)</name>
    <dbReference type="NCBI Taxonomy" id="420662"/>
    <lineage>
        <taxon>Bacteria</taxon>
        <taxon>Pseudomonadati</taxon>
        <taxon>Pseudomonadota</taxon>
        <taxon>Betaproteobacteria</taxon>
        <taxon>Burkholderiales</taxon>
        <taxon>Sphaerotilaceae</taxon>
        <taxon>Methylibium</taxon>
    </lineage>
</organism>
<evidence type="ECO:0000256" key="2">
    <source>
        <dbReference type="ARBA" id="ARBA00022692"/>
    </source>
</evidence>
<keyword evidence="7" id="KW-1185">Reference proteome</keyword>
<evidence type="ECO:0000256" key="1">
    <source>
        <dbReference type="ARBA" id="ARBA00004141"/>
    </source>
</evidence>
<keyword evidence="2" id="KW-0812">Transmembrane</keyword>
<dbReference type="RefSeq" id="WP_011829907.1">
    <property type="nucleotide sequence ID" value="NC_008825.1"/>
</dbReference>
<evidence type="ECO:0000313" key="6">
    <source>
        <dbReference type="EMBL" id="ABM95270.1"/>
    </source>
</evidence>